<name>A0ABD5Z0N6_9EURY</name>
<evidence type="ECO:0000256" key="2">
    <source>
        <dbReference type="ARBA" id="ARBA00022475"/>
    </source>
</evidence>
<evidence type="ECO:0000256" key="1">
    <source>
        <dbReference type="ARBA" id="ARBA00004651"/>
    </source>
</evidence>
<dbReference type="GO" id="GO:0008233">
    <property type="term" value="F:peptidase activity"/>
    <property type="evidence" value="ECO:0007669"/>
    <property type="project" value="UniProtKB-KW"/>
</dbReference>
<organism evidence="11 12">
    <name type="scientific">Halospeciosus flavus</name>
    <dbReference type="NCBI Taxonomy" id="3032283"/>
    <lineage>
        <taxon>Archaea</taxon>
        <taxon>Methanobacteriati</taxon>
        <taxon>Methanobacteriota</taxon>
        <taxon>Stenosarchaea group</taxon>
        <taxon>Halobacteria</taxon>
        <taxon>Halobacteriales</taxon>
        <taxon>Halobacteriaceae</taxon>
        <taxon>Halospeciosus</taxon>
    </lineage>
</organism>
<dbReference type="AlphaFoldDB" id="A0ABD5Z0N6"/>
<evidence type="ECO:0000256" key="8">
    <source>
        <dbReference type="PIRSR" id="PIRSR025737-1"/>
    </source>
</evidence>
<feature type="transmembrane region" description="Helical" evidence="10">
    <location>
        <begin position="100"/>
        <end position="123"/>
    </location>
</feature>
<feature type="transmembrane region" description="Helical" evidence="10">
    <location>
        <begin position="169"/>
        <end position="191"/>
    </location>
</feature>
<dbReference type="NCBIfam" id="TIGR04178">
    <property type="entry name" value="exo_archaeo"/>
    <property type="match status" value="1"/>
</dbReference>
<sequence length="308" mass="33805">MSLHPTFLGLTPESVQTVTDPLAWVVVAAFLVATVLSYRSTRHARYAAAGAWTLFAGFWLLLVPHFAFVQKSFVEGILSAFAVPASLYVAYLVATKRESLLVLTRAVAVMGLLYLPALALPWLQEWLIETTAGHVAWLLGVLGYHPELVVGDKGYLNTFVFWPTPDHRFLIHVVLACTGIGSMSVVTGLVLAMDAPVDRKAKALGIALPVIYVANVLRVAFIALASGHQWFQVFVDQILFLFGSTDAYKVSYFVSDRIIAQSLSVVVLVALIWVLLRVLPELVVVVEDVLYVATGDDYDLREQFGGRV</sequence>
<evidence type="ECO:0000256" key="6">
    <source>
        <dbReference type="ARBA" id="ARBA00022989"/>
    </source>
</evidence>
<feature type="transmembrane region" description="Helical" evidence="10">
    <location>
        <begin position="22"/>
        <end position="39"/>
    </location>
</feature>
<dbReference type="InterPro" id="IPR026392">
    <property type="entry name" value="Exo/Archaeosortase_dom"/>
</dbReference>
<reference evidence="11 12" key="1">
    <citation type="journal article" date="2019" name="Int. J. Syst. Evol. Microbiol.">
        <title>The Global Catalogue of Microorganisms (GCM) 10K type strain sequencing project: providing services to taxonomists for standard genome sequencing and annotation.</title>
        <authorList>
            <consortium name="The Broad Institute Genomics Platform"/>
            <consortium name="The Broad Institute Genome Sequencing Center for Infectious Disease"/>
            <person name="Wu L."/>
            <person name="Ma J."/>
        </authorList>
    </citation>
    <scope>NUCLEOTIDE SEQUENCE [LARGE SCALE GENOMIC DNA]</scope>
    <source>
        <strain evidence="11 12">XZGYJ-43</strain>
    </source>
</reference>
<accession>A0ABD5Z0N6</accession>
<comment type="subcellular location">
    <subcellularLocation>
        <location evidence="1">Cell membrane</location>
        <topology evidence="1">Multi-pass membrane protein</topology>
    </subcellularLocation>
</comment>
<evidence type="ECO:0000313" key="12">
    <source>
        <dbReference type="Proteomes" id="UP001596447"/>
    </source>
</evidence>
<dbReference type="RefSeq" id="WP_279528684.1">
    <property type="nucleotide sequence ID" value="NZ_CP122312.1"/>
</dbReference>
<dbReference type="InterPro" id="IPR019127">
    <property type="entry name" value="Exosortase"/>
</dbReference>
<evidence type="ECO:0000256" key="9">
    <source>
        <dbReference type="PIRSR" id="PIRSR025737-2"/>
    </source>
</evidence>
<evidence type="ECO:0000256" key="10">
    <source>
        <dbReference type="SAM" id="Phobius"/>
    </source>
</evidence>
<dbReference type="Proteomes" id="UP001596447">
    <property type="component" value="Unassembled WGS sequence"/>
</dbReference>
<feature type="active site" description="Proton donor" evidence="8">
    <location>
        <position position="218"/>
    </location>
</feature>
<dbReference type="GO" id="GO:0006508">
    <property type="term" value="P:proteolysis"/>
    <property type="evidence" value="ECO:0007669"/>
    <property type="project" value="UniProtKB-KW"/>
</dbReference>
<evidence type="ECO:0000256" key="5">
    <source>
        <dbReference type="ARBA" id="ARBA00022801"/>
    </source>
</evidence>
<proteinExistence type="predicted"/>
<keyword evidence="12" id="KW-1185">Reference proteome</keyword>
<dbReference type="GO" id="GO:0005886">
    <property type="term" value="C:plasma membrane"/>
    <property type="evidence" value="ECO:0007669"/>
    <property type="project" value="UniProtKB-SubCell"/>
</dbReference>
<dbReference type="NCBIfam" id="TIGR04125">
    <property type="entry name" value="exosort_PGF_TRM"/>
    <property type="match status" value="1"/>
</dbReference>
<feature type="transmembrane region" description="Helical" evidence="10">
    <location>
        <begin position="46"/>
        <end position="67"/>
    </location>
</feature>
<dbReference type="Pfam" id="PF09721">
    <property type="entry name" value="Exosortase_EpsH"/>
    <property type="match status" value="1"/>
</dbReference>
<feature type="transmembrane region" description="Helical" evidence="10">
    <location>
        <begin position="203"/>
        <end position="225"/>
    </location>
</feature>
<feature type="site" description="Transition state stabilizer" evidence="9">
    <location>
        <position position="257"/>
    </location>
</feature>
<gene>
    <name evidence="11" type="primary">artA</name>
    <name evidence="11" type="ORF">ACFQJ9_04715</name>
</gene>
<feature type="active site" description="Acyl-thioester intermediate" evidence="8">
    <location>
        <position position="177"/>
    </location>
</feature>
<keyword evidence="2" id="KW-1003">Cell membrane</keyword>
<keyword evidence="7 10" id="KW-0472">Membrane</keyword>
<dbReference type="EC" id="3.4.22.-" evidence="11"/>
<evidence type="ECO:0000256" key="4">
    <source>
        <dbReference type="ARBA" id="ARBA00022692"/>
    </source>
</evidence>
<dbReference type="EMBL" id="JBHTAR010000011">
    <property type="protein sequence ID" value="MFC7198726.1"/>
    <property type="molecule type" value="Genomic_DNA"/>
</dbReference>
<feature type="transmembrane region" description="Helical" evidence="10">
    <location>
        <begin position="258"/>
        <end position="276"/>
    </location>
</feature>
<evidence type="ECO:0000256" key="7">
    <source>
        <dbReference type="ARBA" id="ARBA00023136"/>
    </source>
</evidence>
<comment type="caution">
    <text evidence="11">The sequence shown here is derived from an EMBL/GenBank/DDBJ whole genome shotgun (WGS) entry which is preliminary data.</text>
</comment>
<dbReference type="PIRSF" id="PIRSF025737">
    <property type="entry name" value="Cyco1"/>
    <property type="match status" value="1"/>
</dbReference>
<evidence type="ECO:0000256" key="3">
    <source>
        <dbReference type="ARBA" id="ARBA00022670"/>
    </source>
</evidence>
<feature type="transmembrane region" description="Helical" evidence="10">
    <location>
        <begin position="73"/>
        <end position="93"/>
    </location>
</feature>
<keyword evidence="4 10" id="KW-0812">Transmembrane</keyword>
<keyword evidence="3" id="KW-0645">Protease</keyword>
<protein>
    <submittedName>
        <fullName evidence="11">Archaeosortase A</fullName>
        <ecNumber evidence="11">3.4.22.-</ecNumber>
    </submittedName>
</protein>
<keyword evidence="5 11" id="KW-0378">Hydrolase</keyword>
<dbReference type="InterPro" id="IPR014522">
    <property type="entry name" value="ArtA"/>
</dbReference>
<keyword evidence="6 10" id="KW-1133">Transmembrane helix</keyword>
<evidence type="ECO:0000313" key="11">
    <source>
        <dbReference type="EMBL" id="MFC7198726.1"/>
    </source>
</evidence>